<feature type="region of interest" description="Disordered" evidence="1">
    <location>
        <begin position="36"/>
        <end position="73"/>
    </location>
</feature>
<evidence type="ECO:0000313" key="3">
    <source>
        <dbReference type="Proteomes" id="UP000070700"/>
    </source>
</evidence>
<dbReference type="OrthoDB" id="5326346at2759"/>
<dbReference type="Proteomes" id="UP000070700">
    <property type="component" value="Unassembled WGS sequence"/>
</dbReference>
<dbReference type="AlphaFoldDB" id="A0A194X6K3"/>
<evidence type="ECO:0000256" key="1">
    <source>
        <dbReference type="SAM" id="MobiDB-lite"/>
    </source>
</evidence>
<gene>
    <name evidence="2" type="ORF">LY89DRAFT_670340</name>
</gene>
<dbReference type="GeneID" id="28822880"/>
<evidence type="ECO:0000313" key="2">
    <source>
        <dbReference type="EMBL" id="KUJ15798.1"/>
    </source>
</evidence>
<dbReference type="KEGG" id="psco:LY89DRAFT_670340"/>
<protein>
    <recommendedName>
        <fullName evidence="4">BTB domain-containing protein</fullName>
    </recommendedName>
</protein>
<dbReference type="RefSeq" id="XP_018070153.1">
    <property type="nucleotide sequence ID" value="XM_018213154.1"/>
</dbReference>
<dbReference type="Gene3D" id="3.30.710.10">
    <property type="entry name" value="Potassium Channel Kv1.1, Chain A"/>
    <property type="match status" value="1"/>
</dbReference>
<sequence length="399" mass="44923">MGSLCWIGPRPATESFEFDPLGDVLLKLTRRFEKDDFVESDSETSSIADEEEEDPDTFPGSDNVSAHDEDPTIDVDRLTISDGGEPEILHLKQPVHMRVSSRHLMLASPVFAVMLDRYKFKEGTTLHAEGSVDIELPDDDPDAWEVLLNVIHGRTRKVPRKVGLLLLTQIAILVNKYEMLDVVEIFSDTWIRRCLKKGLPEQYERCEDVVMSWLFIAWVFEKPKIFKPITRTMIHCAPNVFHHDLDLDPPIPNTLLDVLQERRLEAIDSLLTIITTLTTTYTLPTPQCNPSAPDTLSDPVELSFSYACDSMLLGSLIKSSAKLGIFPIPDRPFAGIAFDRLAEGIRDMDLKSKCDGNLKGYVVRHACHGVRARMVDEVRFLETGICGLDLRDFKKLGSG</sequence>
<reference evidence="2 3" key="1">
    <citation type="submission" date="2015-10" db="EMBL/GenBank/DDBJ databases">
        <title>Full genome of DAOMC 229536 Phialocephala scopiformis, a fungal endophyte of spruce producing the potent anti-insectan compound rugulosin.</title>
        <authorList>
            <consortium name="DOE Joint Genome Institute"/>
            <person name="Walker A.K."/>
            <person name="Frasz S.L."/>
            <person name="Seifert K.A."/>
            <person name="Miller J.D."/>
            <person name="Mondo S.J."/>
            <person name="Labutti K."/>
            <person name="Lipzen A."/>
            <person name="Dockter R."/>
            <person name="Kennedy M."/>
            <person name="Grigoriev I.V."/>
            <person name="Spatafora J.W."/>
        </authorList>
    </citation>
    <scope>NUCLEOTIDE SEQUENCE [LARGE SCALE GENOMIC DNA]</scope>
    <source>
        <strain evidence="2 3">CBS 120377</strain>
    </source>
</reference>
<evidence type="ECO:0008006" key="4">
    <source>
        <dbReference type="Google" id="ProtNLM"/>
    </source>
</evidence>
<proteinExistence type="predicted"/>
<feature type="compositionally biased region" description="Acidic residues" evidence="1">
    <location>
        <begin position="38"/>
        <end position="56"/>
    </location>
</feature>
<name>A0A194X6K3_MOLSC</name>
<dbReference type="InParanoid" id="A0A194X6K3"/>
<organism evidence="2 3">
    <name type="scientific">Mollisia scopiformis</name>
    <name type="common">Conifer needle endophyte fungus</name>
    <name type="synonym">Phialocephala scopiformis</name>
    <dbReference type="NCBI Taxonomy" id="149040"/>
    <lineage>
        <taxon>Eukaryota</taxon>
        <taxon>Fungi</taxon>
        <taxon>Dikarya</taxon>
        <taxon>Ascomycota</taxon>
        <taxon>Pezizomycotina</taxon>
        <taxon>Leotiomycetes</taxon>
        <taxon>Helotiales</taxon>
        <taxon>Mollisiaceae</taxon>
        <taxon>Mollisia</taxon>
    </lineage>
</organism>
<dbReference type="EMBL" id="KQ947417">
    <property type="protein sequence ID" value="KUJ15798.1"/>
    <property type="molecule type" value="Genomic_DNA"/>
</dbReference>
<accession>A0A194X6K3</accession>
<dbReference type="InterPro" id="IPR011333">
    <property type="entry name" value="SKP1/BTB/POZ_sf"/>
</dbReference>
<keyword evidence="3" id="KW-1185">Reference proteome</keyword>